<protein>
    <submittedName>
        <fullName evidence="2">Uncharacterized protein</fullName>
    </submittedName>
</protein>
<keyword evidence="1" id="KW-0472">Membrane</keyword>
<dbReference type="RefSeq" id="WP_092839109.1">
    <property type="nucleotide sequence ID" value="NZ_FPCF01000001.1"/>
</dbReference>
<evidence type="ECO:0000256" key="1">
    <source>
        <dbReference type="SAM" id="Phobius"/>
    </source>
</evidence>
<comment type="caution">
    <text evidence="2">The sequence shown here is derived from an EMBL/GenBank/DDBJ whole genome shotgun (WGS) entry which is preliminary data.</text>
</comment>
<reference evidence="3" key="1">
    <citation type="journal article" date="2018" name="Front. Microbiol.">
        <title>Genome-Based Analysis Reveals the Taxonomy and Diversity of the Family Idiomarinaceae.</title>
        <authorList>
            <person name="Liu Y."/>
            <person name="Lai Q."/>
            <person name="Shao Z."/>
        </authorList>
    </citation>
    <scope>NUCLEOTIDE SEQUENCE [LARGE SCALE GENOMIC DNA]</scope>
    <source>
        <strain evidence="3">908033</strain>
    </source>
</reference>
<dbReference type="EMBL" id="PIPU01000001">
    <property type="protein sequence ID" value="RUO49985.1"/>
    <property type="molecule type" value="Genomic_DNA"/>
</dbReference>
<evidence type="ECO:0000313" key="3">
    <source>
        <dbReference type="Proteomes" id="UP000286985"/>
    </source>
</evidence>
<name>A0A432XMQ1_9GAMM</name>
<proteinExistence type="predicted"/>
<evidence type="ECO:0000313" key="2">
    <source>
        <dbReference type="EMBL" id="RUO49985.1"/>
    </source>
</evidence>
<sequence length="134" mass="14857">MKKITEAMPYLANLLALDVFIFFALFFAHSFLFKGFPIMESAAKGGAEVFWRVISLQIFIQVALLVALAHFSLHRGLPYVLLATVLSLVLAISIVYSPSHLSKLLTLPSKDELGESFALILSIVLAWTFLKVSK</sequence>
<feature type="transmembrane region" description="Helical" evidence="1">
    <location>
        <begin position="7"/>
        <end position="29"/>
    </location>
</feature>
<dbReference type="Proteomes" id="UP000286985">
    <property type="component" value="Unassembled WGS sequence"/>
</dbReference>
<keyword evidence="1" id="KW-1133">Transmembrane helix</keyword>
<accession>A0A432XMQ1</accession>
<dbReference type="STRING" id="519452.SAMN04488139_1308"/>
<feature type="transmembrane region" description="Helical" evidence="1">
    <location>
        <begin position="49"/>
        <end position="69"/>
    </location>
</feature>
<keyword evidence="1" id="KW-0812">Transmembrane</keyword>
<dbReference type="AlphaFoldDB" id="A0A432XMQ1"/>
<feature type="transmembrane region" description="Helical" evidence="1">
    <location>
        <begin position="116"/>
        <end position="133"/>
    </location>
</feature>
<gene>
    <name evidence="2" type="ORF">CWE24_05840</name>
</gene>
<keyword evidence="3" id="KW-1185">Reference proteome</keyword>
<feature type="transmembrane region" description="Helical" evidence="1">
    <location>
        <begin position="76"/>
        <end position="96"/>
    </location>
</feature>
<organism evidence="2 3">
    <name type="scientific">Pseudidiomarina donghaiensis</name>
    <dbReference type="NCBI Taxonomy" id="519452"/>
    <lineage>
        <taxon>Bacteria</taxon>
        <taxon>Pseudomonadati</taxon>
        <taxon>Pseudomonadota</taxon>
        <taxon>Gammaproteobacteria</taxon>
        <taxon>Alteromonadales</taxon>
        <taxon>Idiomarinaceae</taxon>
        <taxon>Pseudidiomarina</taxon>
    </lineage>
</organism>